<dbReference type="GO" id="GO:0015297">
    <property type="term" value="F:antiporter activity"/>
    <property type="evidence" value="ECO:0007669"/>
    <property type="project" value="UniProtKB-KW"/>
</dbReference>
<keyword evidence="11 13" id="KW-0472">Membrane</keyword>
<dbReference type="InterPro" id="IPR050222">
    <property type="entry name" value="MATE_MdtK"/>
</dbReference>
<dbReference type="eggNOG" id="COG0534">
    <property type="taxonomic scope" value="Bacteria"/>
</dbReference>
<feature type="transmembrane region" description="Helical" evidence="13">
    <location>
        <begin position="189"/>
        <end position="210"/>
    </location>
</feature>
<evidence type="ECO:0000256" key="1">
    <source>
        <dbReference type="ARBA" id="ARBA00003408"/>
    </source>
</evidence>
<keyword evidence="7" id="KW-1003">Cell membrane</keyword>
<dbReference type="NCBIfam" id="TIGR00797">
    <property type="entry name" value="matE"/>
    <property type="match status" value="1"/>
</dbReference>
<dbReference type="Pfam" id="PF01554">
    <property type="entry name" value="MatE"/>
    <property type="match status" value="2"/>
</dbReference>
<evidence type="ECO:0000256" key="2">
    <source>
        <dbReference type="ARBA" id="ARBA00004651"/>
    </source>
</evidence>
<organism evidence="14 15">
    <name type="scientific">Selenomonas ruminantium subsp. lactilytica (strain NBRC 103574 / TAM6421)</name>
    <dbReference type="NCBI Taxonomy" id="927704"/>
    <lineage>
        <taxon>Bacteria</taxon>
        <taxon>Bacillati</taxon>
        <taxon>Bacillota</taxon>
        <taxon>Negativicutes</taxon>
        <taxon>Selenomonadales</taxon>
        <taxon>Selenomonadaceae</taxon>
        <taxon>Selenomonas</taxon>
    </lineage>
</organism>
<evidence type="ECO:0000256" key="12">
    <source>
        <dbReference type="ARBA" id="ARBA00031636"/>
    </source>
</evidence>
<sequence>MLFLLFNFESGGDEEKYMQKNLLGRIRKGESFTFGELLLLTWQLSVPAIMAKITTVMMQYIDASMVGMIGSNAAAAIGLVNSTTWLIGGICFAMSMGYTIQLAHAIGAGEDVKARSLVRHGLMAVLVFSLVMGIGSALCSAPLTVFLGGTSEIVHDAAVYLAIYALGLPFLAVNFAAGSMLQASGNMKVPSLLSVLMCVLDVVFNALLIFPSRSVELWGQGIWIPGADLGVAGVACGSVLAEVCCMAAMLYVLLKKSRQLHYRQEKCLPWQGELREAACLGFPIMLEQFVMGSAYVAFTRIVSPLGTVALAANSFAITAESLCYMPGIGVSTAAQTLVGQSVGAGRSKLAQRFGYVSASLGITVMLLMGIVMYICAPLMMGLLSADAAVIQAGAEILRIEAWAEPLFAAGIIVTSIFRGAGETRMPTILNLVAMWGIRIPLAVYLAADYGLTGVWTAMCVELCARGILSLGVLVYRGEGLYHKNKAKIAD</sequence>
<feature type="transmembrane region" description="Helical" evidence="13">
    <location>
        <begin position="230"/>
        <end position="254"/>
    </location>
</feature>
<keyword evidence="5" id="KW-0813">Transport</keyword>
<protein>
    <recommendedName>
        <fullName evidence="4">Probable multidrug resistance protein NorM</fullName>
    </recommendedName>
    <alternativeName>
        <fullName evidence="12">Multidrug-efflux transporter</fullName>
    </alternativeName>
</protein>
<feature type="transmembrane region" description="Helical" evidence="13">
    <location>
        <begin position="453"/>
        <end position="475"/>
    </location>
</feature>
<comment type="subcellular location">
    <subcellularLocation>
        <location evidence="2">Cell membrane</location>
        <topology evidence="2">Multi-pass membrane protein</topology>
    </subcellularLocation>
</comment>
<dbReference type="GO" id="GO:0005886">
    <property type="term" value="C:plasma membrane"/>
    <property type="evidence" value="ECO:0007669"/>
    <property type="project" value="UniProtKB-SubCell"/>
</dbReference>
<gene>
    <name evidence="14" type="ordered locus">SELR_06760</name>
</gene>
<keyword evidence="8 13" id="KW-0812">Transmembrane</keyword>
<comment type="similarity">
    <text evidence="3">Belongs to the multi antimicrobial extrusion (MATE) (TC 2.A.66.1) family.</text>
</comment>
<evidence type="ECO:0000256" key="6">
    <source>
        <dbReference type="ARBA" id="ARBA00022449"/>
    </source>
</evidence>
<keyword evidence="6" id="KW-0050">Antiport</keyword>
<dbReference type="GO" id="GO:0006811">
    <property type="term" value="P:monoatomic ion transport"/>
    <property type="evidence" value="ECO:0007669"/>
    <property type="project" value="UniProtKB-KW"/>
</dbReference>
<dbReference type="AlphaFoldDB" id="I0GNP7"/>
<evidence type="ECO:0000256" key="8">
    <source>
        <dbReference type="ARBA" id="ARBA00022692"/>
    </source>
</evidence>
<feature type="transmembrane region" description="Helical" evidence="13">
    <location>
        <begin position="355"/>
        <end position="382"/>
    </location>
</feature>
<dbReference type="PIRSF" id="PIRSF006603">
    <property type="entry name" value="DinF"/>
    <property type="match status" value="1"/>
</dbReference>
<reference evidence="14 15" key="1">
    <citation type="submission" date="2011-10" db="EMBL/GenBank/DDBJ databases">
        <title>Whole genome sequence of Selenomonas ruminantium subsp. lactilytica TAM6421.</title>
        <authorList>
            <person name="Oguchi A."/>
            <person name="Ankai A."/>
            <person name="Kaneko J."/>
            <person name="Yamada-Narita S."/>
            <person name="Fukui S."/>
            <person name="Takahashi M."/>
            <person name="Onodera T."/>
            <person name="Kojima S."/>
            <person name="Fushimi T."/>
            <person name="Abe N."/>
            <person name="Kamio Y."/>
            <person name="Yamazaki S."/>
            <person name="Fujita N."/>
        </authorList>
    </citation>
    <scope>NUCLEOTIDE SEQUENCE [LARGE SCALE GENOMIC DNA]</scope>
    <source>
        <strain evidence="15">NBRC 103574 / TAM6421</strain>
    </source>
</reference>
<feature type="transmembrane region" description="Helical" evidence="13">
    <location>
        <begin position="73"/>
        <end position="100"/>
    </location>
</feature>
<evidence type="ECO:0000256" key="3">
    <source>
        <dbReference type="ARBA" id="ARBA00010199"/>
    </source>
</evidence>
<evidence type="ECO:0000256" key="9">
    <source>
        <dbReference type="ARBA" id="ARBA00022989"/>
    </source>
</evidence>
<evidence type="ECO:0000256" key="13">
    <source>
        <dbReference type="SAM" id="Phobius"/>
    </source>
</evidence>
<feature type="transmembrane region" description="Helical" evidence="13">
    <location>
        <begin position="428"/>
        <end position="447"/>
    </location>
</feature>
<dbReference type="EMBL" id="AP012292">
    <property type="protein sequence ID" value="BAL82384.1"/>
    <property type="molecule type" value="Genomic_DNA"/>
</dbReference>
<feature type="transmembrane region" description="Helical" evidence="13">
    <location>
        <begin position="157"/>
        <end position="177"/>
    </location>
</feature>
<dbReference type="GO" id="GO:0042910">
    <property type="term" value="F:xenobiotic transmembrane transporter activity"/>
    <property type="evidence" value="ECO:0007669"/>
    <property type="project" value="InterPro"/>
</dbReference>
<evidence type="ECO:0000256" key="4">
    <source>
        <dbReference type="ARBA" id="ARBA00020268"/>
    </source>
</evidence>
<evidence type="ECO:0000313" key="15">
    <source>
        <dbReference type="Proteomes" id="UP000007887"/>
    </source>
</evidence>
<evidence type="ECO:0000313" key="14">
    <source>
        <dbReference type="EMBL" id="BAL82384.1"/>
    </source>
</evidence>
<name>I0GNP7_SELRL</name>
<keyword evidence="9 13" id="KW-1133">Transmembrane helix</keyword>
<dbReference type="KEGG" id="sri:SELR_06760"/>
<proteinExistence type="inferred from homology"/>
<feature type="transmembrane region" description="Helical" evidence="13">
    <location>
        <begin position="121"/>
        <end position="145"/>
    </location>
</feature>
<evidence type="ECO:0000256" key="11">
    <source>
        <dbReference type="ARBA" id="ARBA00023136"/>
    </source>
</evidence>
<accession>I0GNP7</accession>
<dbReference type="CDD" id="cd13137">
    <property type="entry name" value="MATE_NorM_like"/>
    <property type="match status" value="1"/>
</dbReference>
<evidence type="ECO:0000256" key="7">
    <source>
        <dbReference type="ARBA" id="ARBA00022475"/>
    </source>
</evidence>
<dbReference type="InterPro" id="IPR048279">
    <property type="entry name" value="MdtK-like"/>
</dbReference>
<feature type="transmembrane region" description="Helical" evidence="13">
    <location>
        <begin position="402"/>
        <end position="421"/>
    </location>
</feature>
<dbReference type="PANTHER" id="PTHR43298:SF2">
    <property type="entry name" value="FMN_FAD EXPORTER YEEO-RELATED"/>
    <property type="match status" value="1"/>
</dbReference>
<evidence type="ECO:0000256" key="5">
    <source>
        <dbReference type="ARBA" id="ARBA00022448"/>
    </source>
</evidence>
<keyword evidence="10" id="KW-0406">Ion transport</keyword>
<dbReference type="PATRIC" id="fig|927704.6.peg.692"/>
<dbReference type="HOGENOM" id="CLU_012893_5_3_9"/>
<evidence type="ECO:0000256" key="10">
    <source>
        <dbReference type="ARBA" id="ARBA00023065"/>
    </source>
</evidence>
<dbReference type="InterPro" id="IPR002528">
    <property type="entry name" value="MATE_fam"/>
</dbReference>
<dbReference type="Proteomes" id="UP000007887">
    <property type="component" value="Chromosome"/>
</dbReference>
<dbReference type="PANTHER" id="PTHR43298">
    <property type="entry name" value="MULTIDRUG RESISTANCE PROTEIN NORM-RELATED"/>
    <property type="match status" value="1"/>
</dbReference>
<comment type="function">
    <text evidence="1">Multidrug efflux pump.</text>
</comment>